<proteinExistence type="predicted"/>
<reference evidence="2" key="1">
    <citation type="journal article" date="2002" name="Nature">
        <title>Sequence and analysis of rice chromosome 4.</title>
        <authorList>
            <person name="Feng Q."/>
            <person name="Zhang Y."/>
            <person name="Hao P."/>
            <person name="Wang S."/>
            <person name="Fu G."/>
            <person name="Huang Y."/>
            <person name="Li Y."/>
            <person name="Zhu J."/>
            <person name="Liu Y."/>
            <person name="Hu X."/>
            <person name="Jia P."/>
            <person name="Zhang Y."/>
            <person name="Zhao Q."/>
            <person name="Ying K."/>
            <person name="Yu S."/>
            <person name="Tang Y."/>
            <person name="Weng Q."/>
            <person name="Zhang L."/>
            <person name="Lu Y."/>
            <person name="Mu J."/>
            <person name="Lu Y."/>
            <person name="Zhang L.S."/>
            <person name="Yu Z."/>
            <person name="Fan D."/>
            <person name="Liu X."/>
            <person name="Lu T."/>
            <person name="Li C."/>
            <person name="Wu Y."/>
            <person name="Sun T."/>
            <person name="Lei H."/>
            <person name="Li T."/>
            <person name="Hu H."/>
            <person name="Guan J."/>
            <person name="Wu M."/>
            <person name="Zhang R."/>
            <person name="Zhou B."/>
            <person name="Chen Z."/>
            <person name="Chen L."/>
            <person name="Jin Z."/>
            <person name="Wang R."/>
            <person name="Yin H."/>
            <person name="Cai Z."/>
            <person name="Ren S."/>
            <person name="Lv G."/>
            <person name="Gu W."/>
            <person name="Zhu G."/>
            <person name="Tu Y."/>
            <person name="Jia J."/>
            <person name="Zhang Y."/>
            <person name="Chen J."/>
            <person name="Kang H."/>
            <person name="Chen X."/>
            <person name="Shao C."/>
            <person name="Sun Y."/>
            <person name="Hu Q."/>
            <person name="Zhang X."/>
            <person name="Zhang W."/>
            <person name="Wang L."/>
            <person name="Ding C."/>
            <person name="Sheng H."/>
            <person name="Gu J."/>
            <person name="Chen S."/>
            <person name="Ni L."/>
            <person name="Zhu F."/>
            <person name="Chen W."/>
            <person name="Lan L."/>
            <person name="Lai Y."/>
            <person name="Cheng Z."/>
            <person name="Gu M."/>
            <person name="Jiang J."/>
            <person name="Li J."/>
            <person name="Hong G."/>
            <person name="Xue Y."/>
            <person name="Han B."/>
        </authorList>
    </citation>
    <scope>NUCLEOTIDE SEQUENCE [LARGE SCALE GENOMIC DNA]</scope>
</reference>
<organism evidence="2">
    <name type="scientific">Oryza sativa subsp. japonica</name>
    <name type="common">Rice</name>
    <dbReference type="NCBI Taxonomy" id="39947"/>
    <lineage>
        <taxon>Eukaryota</taxon>
        <taxon>Viridiplantae</taxon>
        <taxon>Streptophyta</taxon>
        <taxon>Embryophyta</taxon>
        <taxon>Tracheophyta</taxon>
        <taxon>Spermatophyta</taxon>
        <taxon>Magnoliopsida</taxon>
        <taxon>Liliopsida</taxon>
        <taxon>Poales</taxon>
        <taxon>Poaceae</taxon>
        <taxon>BOP clade</taxon>
        <taxon>Oryzoideae</taxon>
        <taxon>Oryzeae</taxon>
        <taxon>Oryzinae</taxon>
        <taxon>Oryza</taxon>
        <taxon>Oryza sativa</taxon>
    </lineage>
</organism>
<protein>
    <submittedName>
        <fullName evidence="2">OSJNBa0042L16.7 protein</fullName>
    </submittedName>
</protein>
<sequence length="185" mass="20475">MPAPLLLLEEMAEVVRHQELELEVVRQELEPVPRTTTPTEAILPHNPAEGHSRVGMDNHVMCPFYTQEPKTSNHILMECAVARQVWHKLLIETPWVPLPPIVSTLHSSNQLSEQGTTEQVPSVRDMASTAKQAAGGGADRVDGGASGNGGKVRTVRSISHNPTLSFFTPFVEDLVDPVVKHIWRW</sequence>
<name>Q7XUT5_ORYSJ</name>
<accession>Q7XUT5</accession>
<feature type="region of interest" description="Disordered" evidence="1">
    <location>
        <begin position="128"/>
        <end position="154"/>
    </location>
</feature>
<evidence type="ECO:0000313" key="2">
    <source>
        <dbReference type="EMBL" id="CAD41014.3"/>
    </source>
</evidence>
<feature type="compositionally biased region" description="Gly residues" evidence="1">
    <location>
        <begin position="134"/>
        <end position="150"/>
    </location>
</feature>
<gene>
    <name evidence="2" type="primary">OSJNBa0042L16.7</name>
</gene>
<dbReference type="EMBL" id="AL606632">
    <property type="protein sequence ID" value="CAD41014.3"/>
    <property type="molecule type" value="Genomic_DNA"/>
</dbReference>
<evidence type="ECO:0000256" key="1">
    <source>
        <dbReference type="SAM" id="MobiDB-lite"/>
    </source>
</evidence>
<dbReference type="AlphaFoldDB" id="Q7XUT5"/>